<reference evidence="2 3" key="1">
    <citation type="journal article" date="2016" name="Nat. Commun.">
        <title>Thousands of microbial genomes shed light on interconnected biogeochemical processes in an aquifer system.</title>
        <authorList>
            <person name="Anantharaman K."/>
            <person name="Brown C.T."/>
            <person name="Hug L.A."/>
            <person name="Sharon I."/>
            <person name="Castelle C.J."/>
            <person name="Probst A.J."/>
            <person name="Thomas B.C."/>
            <person name="Singh A."/>
            <person name="Wilkins M.J."/>
            <person name="Karaoz U."/>
            <person name="Brodie E.L."/>
            <person name="Williams K.H."/>
            <person name="Hubbard S.S."/>
            <person name="Banfield J.F."/>
        </authorList>
    </citation>
    <scope>NUCLEOTIDE SEQUENCE [LARGE SCALE GENOMIC DNA]</scope>
</reference>
<evidence type="ECO:0000313" key="3">
    <source>
        <dbReference type="Proteomes" id="UP000177954"/>
    </source>
</evidence>
<feature type="chain" id="PRO_5009583039" evidence="1">
    <location>
        <begin position="24"/>
        <end position="215"/>
    </location>
</feature>
<feature type="signal peptide" evidence="1">
    <location>
        <begin position="1"/>
        <end position="23"/>
    </location>
</feature>
<evidence type="ECO:0000313" key="2">
    <source>
        <dbReference type="EMBL" id="OGZ56506.1"/>
    </source>
</evidence>
<protein>
    <submittedName>
        <fullName evidence="2">Uncharacterized protein</fullName>
    </submittedName>
</protein>
<dbReference type="STRING" id="1802129.A3J04_02155"/>
<gene>
    <name evidence="2" type="ORF">A3J04_02155</name>
</gene>
<organism evidence="2 3">
    <name type="scientific">Candidatus Ryanbacteria bacterium RIFCSPLOWO2_02_FULL_47_14</name>
    <dbReference type="NCBI Taxonomy" id="1802129"/>
    <lineage>
        <taxon>Bacteria</taxon>
        <taxon>Candidatus Ryaniibacteriota</taxon>
    </lineage>
</organism>
<evidence type="ECO:0000256" key="1">
    <source>
        <dbReference type="SAM" id="SignalP"/>
    </source>
</evidence>
<dbReference type="AlphaFoldDB" id="A0A1G2H1Z3"/>
<dbReference type="Proteomes" id="UP000177954">
    <property type="component" value="Unassembled WGS sequence"/>
</dbReference>
<accession>A0A1G2H1Z3</accession>
<name>A0A1G2H1Z3_9BACT</name>
<dbReference type="EMBL" id="MHNZ01000015">
    <property type="protein sequence ID" value="OGZ56506.1"/>
    <property type="molecule type" value="Genomic_DNA"/>
</dbReference>
<proteinExistence type="predicted"/>
<comment type="caution">
    <text evidence="2">The sequence shown here is derived from an EMBL/GenBank/DDBJ whole genome shotgun (WGS) entry which is preliminary data.</text>
</comment>
<keyword evidence="1" id="KW-0732">Signal</keyword>
<sequence>MMRRTLGLILVLSIIFMARLASADDWEEGWMKEVRGVEPPPKVCQMIYDHDWPTKEGLELPGAREKEAEFNRSIARELVDVLRSHDRAVRERTCPEFFPRGFVDTADIAEKIFLYLRDAGAKPADIGLTVGDFRILVLEDYRWQLADLRTEVMRGKCTFTDCIGGVYDLAREATSSGDLGWNFKPEELGLLDCEAGETCTRDDFVKLANAGPQKE</sequence>